<evidence type="ECO:0000256" key="1">
    <source>
        <dbReference type="SAM" id="SignalP"/>
    </source>
</evidence>
<comment type="caution">
    <text evidence="2">The sequence shown here is derived from an EMBL/GenBank/DDBJ whole genome shotgun (WGS) entry which is preliminary data.</text>
</comment>
<proteinExistence type="predicted"/>
<dbReference type="EMBL" id="NEVS01000001">
    <property type="protein sequence ID" value="OZI66343.1"/>
    <property type="molecule type" value="Genomic_DNA"/>
</dbReference>
<evidence type="ECO:0000313" key="3">
    <source>
        <dbReference type="Proteomes" id="UP000215767"/>
    </source>
</evidence>
<dbReference type="Proteomes" id="UP000215767">
    <property type="component" value="Unassembled WGS sequence"/>
</dbReference>
<name>A0A261UZK3_9BORD</name>
<feature type="signal peptide" evidence="1">
    <location>
        <begin position="1"/>
        <end position="22"/>
    </location>
</feature>
<dbReference type="RefSeq" id="WP_094839554.1">
    <property type="nucleotide sequence ID" value="NZ_NEVS01000001.1"/>
</dbReference>
<gene>
    <name evidence="2" type="ORF">CAL28_00930</name>
</gene>
<sequence>MAKVMTAILAFVLMTITIPGWAEKAASPGLQQGFACSVATAGSSYTATVAGIGANWWATNKFPFTVIWHSELVDYTITESGAWSFTDSAGKLMLVALTAAYLMRTNVTLYCDGKGTVTSVWLGEGKP</sequence>
<evidence type="ECO:0000313" key="2">
    <source>
        <dbReference type="EMBL" id="OZI66343.1"/>
    </source>
</evidence>
<organism evidence="2 3">
    <name type="scientific">Bordetella genomosp. 11</name>
    <dbReference type="NCBI Taxonomy" id="1416808"/>
    <lineage>
        <taxon>Bacteria</taxon>
        <taxon>Pseudomonadati</taxon>
        <taxon>Pseudomonadota</taxon>
        <taxon>Betaproteobacteria</taxon>
        <taxon>Burkholderiales</taxon>
        <taxon>Alcaligenaceae</taxon>
        <taxon>Bordetella</taxon>
    </lineage>
</organism>
<reference evidence="3" key="1">
    <citation type="submission" date="2017-05" db="EMBL/GenBank/DDBJ databases">
        <title>Complete and WGS of Bordetella genogroups.</title>
        <authorList>
            <person name="Spilker T."/>
            <person name="Lipuma J."/>
        </authorList>
    </citation>
    <scope>NUCLEOTIDE SEQUENCE [LARGE SCALE GENOMIC DNA]</scope>
    <source>
        <strain evidence="3">AU8856</strain>
    </source>
</reference>
<keyword evidence="1" id="KW-0732">Signal</keyword>
<accession>A0A261UZK3</accession>
<feature type="chain" id="PRO_5012311564" evidence="1">
    <location>
        <begin position="23"/>
        <end position="127"/>
    </location>
</feature>
<protein>
    <submittedName>
        <fullName evidence="2">Uncharacterized protein</fullName>
    </submittedName>
</protein>
<keyword evidence="3" id="KW-1185">Reference proteome</keyword>
<dbReference type="AlphaFoldDB" id="A0A261UZK3"/>